<dbReference type="PROSITE" id="PS50110">
    <property type="entry name" value="RESPONSE_REGULATORY"/>
    <property type="match status" value="1"/>
</dbReference>
<dbReference type="Proteomes" id="UP000199022">
    <property type="component" value="Unassembled WGS sequence"/>
</dbReference>
<dbReference type="GO" id="GO:0005829">
    <property type="term" value="C:cytosol"/>
    <property type="evidence" value="ECO:0007669"/>
    <property type="project" value="TreeGrafter"/>
</dbReference>
<keyword evidence="2" id="KW-0805">Transcription regulation</keyword>
<dbReference type="Gene3D" id="3.40.50.2300">
    <property type="match status" value="1"/>
</dbReference>
<evidence type="ECO:0000256" key="4">
    <source>
        <dbReference type="ARBA" id="ARBA00023163"/>
    </source>
</evidence>
<reference evidence="11" key="1">
    <citation type="submission" date="2016-10" db="EMBL/GenBank/DDBJ databases">
        <authorList>
            <person name="Varghese N."/>
            <person name="Submissions S."/>
        </authorList>
    </citation>
    <scope>NUCLEOTIDE SEQUENCE [LARGE SCALE GENOMIC DNA]</scope>
    <source>
        <strain evidence="11">DSM 45962</strain>
    </source>
</reference>
<dbReference type="Gene3D" id="1.10.10.10">
    <property type="entry name" value="Winged helix-like DNA-binding domain superfamily/Winged helix DNA-binding domain"/>
    <property type="match status" value="1"/>
</dbReference>
<dbReference type="InterPro" id="IPR016032">
    <property type="entry name" value="Sig_transdc_resp-reg_C-effctor"/>
</dbReference>
<dbReference type="GO" id="GO:0000156">
    <property type="term" value="F:phosphorelay response regulator activity"/>
    <property type="evidence" value="ECO:0007669"/>
    <property type="project" value="TreeGrafter"/>
</dbReference>
<evidence type="ECO:0000256" key="2">
    <source>
        <dbReference type="ARBA" id="ARBA00023015"/>
    </source>
</evidence>
<dbReference type="RefSeq" id="WP_091556510.1">
    <property type="nucleotide sequence ID" value="NZ_BNAC01000006.1"/>
</dbReference>
<evidence type="ECO:0000256" key="5">
    <source>
        <dbReference type="ARBA" id="ARBA00041201"/>
    </source>
</evidence>
<keyword evidence="1 6" id="KW-0597">Phosphoprotein</keyword>
<evidence type="ECO:0000313" key="10">
    <source>
        <dbReference type="EMBL" id="SFC81328.1"/>
    </source>
</evidence>
<evidence type="ECO:0000313" key="11">
    <source>
        <dbReference type="Proteomes" id="UP000199022"/>
    </source>
</evidence>
<evidence type="ECO:0000259" key="8">
    <source>
        <dbReference type="PROSITE" id="PS50110"/>
    </source>
</evidence>
<evidence type="ECO:0000256" key="3">
    <source>
        <dbReference type="ARBA" id="ARBA00023125"/>
    </source>
</evidence>
<dbReference type="SUPFAM" id="SSF52172">
    <property type="entry name" value="CheY-like"/>
    <property type="match status" value="1"/>
</dbReference>
<dbReference type="SMART" id="SM00448">
    <property type="entry name" value="REC"/>
    <property type="match status" value="1"/>
</dbReference>
<evidence type="ECO:0000256" key="6">
    <source>
        <dbReference type="PROSITE-ProRule" id="PRU00169"/>
    </source>
</evidence>
<accession>A0A1I1ME44</accession>
<dbReference type="STRING" id="1225127.SAMN05661030_1592"/>
<keyword evidence="11" id="KW-1185">Reference proteome</keyword>
<keyword evidence="4" id="KW-0804">Transcription</keyword>
<dbReference type="Gene3D" id="6.10.250.690">
    <property type="match status" value="1"/>
</dbReference>
<dbReference type="InterPro" id="IPR001789">
    <property type="entry name" value="Sig_transdc_resp-reg_receiver"/>
</dbReference>
<evidence type="ECO:0000259" key="9">
    <source>
        <dbReference type="PROSITE" id="PS51755"/>
    </source>
</evidence>
<gene>
    <name evidence="10" type="ORF">SAMN05661030_1592</name>
</gene>
<dbReference type="Pfam" id="PF00072">
    <property type="entry name" value="Response_reg"/>
    <property type="match status" value="1"/>
</dbReference>
<feature type="domain" description="OmpR/PhoB-type" evidence="9">
    <location>
        <begin position="122"/>
        <end position="217"/>
    </location>
</feature>
<keyword evidence="3 7" id="KW-0238">DNA-binding</keyword>
<dbReference type="InterPro" id="IPR036388">
    <property type="entry name" value="WH-like_DNA-bd_sf"/>
</dbReference>
<feature type="modified residue" description="4-aspartylphosphate" evidence="6">
    <location>
        <position position="49"/>
    </location>
</feature>
<protein>
    <recommendedName>
        <fullName evidence="5">Sensory transduction protein RegX3</fullName>
    </recommendedName>
</protein>
<dbReference type="SUPFAM" id="SSF46894">
    <property type="entry name" value="C-terminal effector domain of the bipartite response regulators"/>
    <property type="match status" value="1"/>
</dbReference>
<proteinExistence type="predicted"/>
<evidence type="ECO:0000256" key="1">
    <source>
        <dbReference type="ARBA" id="ARBA00022553"/>
    </source>
</evidence>
<dbReference type="GO" id="GO:0006355">
    <property type="term" value="P:regulation of DNA-templated transcription"/>
    <property type="evidence" value="ECO:0007669"/>
    <property type="project" value="InterPro"/>
</dbReference>
<evidence type="ECO:0000256" key="7">
    <source>
        <dbReference type="PROSITE-ProRule" id="PRU01091"/>
    </source>
</evidence>
<feature type="DNA-binding region" description="OmpR/PhoB-type" evidence="7">
    <location>
        <begin position="122"/>
        <end position="217"/>
    </location>
</feature>
<dbReference type="SMART" id="SM00862">
    <property type="entry name" value="Trans_reg_C"/>
    <property type="match status" value="1"/>
</dbReference>
<name>A0A1I1ME44_9ACTN</name>
<dbReference type="OrthoDB" id="4527530at2"/>
<sequence length="217" mass="23472">MHFLIVEDDDPLAKALADVLAHHGHTSGRARRCDDALLRHHTADVVLLDLGLADGDGFDVLRQLRQVSAVPVLIVSARGDERSIVRGLHLGADDFLVKPVRMAELMARIGTVTRRRQPAGPPSTVRAGDVEVDLVARTVRVGGAAVALTEKEFDVLASLAKRPGEAVRKELVLDEVWGDAFVGSSRSCDVHLTSLRAKLARPGLISTIRGFGYRLEV</sequence>
<dbReference type="InterPro" id="IPR011006">
    <property type="entry name" value="CheY-like_superfamily"/>
</dbReference>
<dbReference type="PANTHER" id="PTHR48111:SF72">
    <property type="entry name" value="SENSORY TRANSDUCTION PROTEIN REGX3"/>
    <property type="match status" value="1"/>
</dbReference>
<feature type="domain" description="Response regulatory" evidence="8">
    <location>
        <begin position="2"/>
        <end position="113"/>
    </location>
</feature>
<dbReference type="GO" id="GO:0000976">
    <property type="term" value="F:transcription cis-regulatory region binding"/>
    <property type="evidence" value="ECO:0007669"/>
    <property type="project" value="TreeGrafter"/>
</dbReference>
<dbReference type="EMBL" id="FOMD01000002">
    <property type="protein sequence ID" value="SFC81328.1"/>
    <property type="molecule type" value="Genomic_DNA"/>
</dbReference>
<dbReference type="InterPro" id="IPR001867">
    <property type="entry name" value="OmpR/PhoB-type_DNA-bd"/>
</dbReference>
<dbReference type="AlphaFoldDB" id="A0A1I1ME44"/>
<dbReference type="InterPro" id="IPR039420">
    <property type="entry name" value="WalR-like"/>
</dbReference>
<dbReference type="CDD" id="cd00383">
    <property type="entry name" value="trans_reg_C"/>
    <property type="match status" value="1"/>
</dbReference>
<organism evidence="10 11">
    <name type="scientific">Klenkia taihuensis</name>
    <dbReference type="NCBI Taxonomy" id="1225127"/>
    <lineage>
        <taxon>Bacteria</taxon>
        <taxon>Bacillati</taxon>
        <taxon>Actinomycetota</taxon>
        <taxon>Actinomycetes</taxon>
        <taxon>Geodermatophilales</taxon>
        <taxon>Geodermatophilaceae</taxon>
        <taxon>Klenkia</taxon>
    </lineage>
</organism>
<dbReference type="PANTHER" id="PTHR48111">
    <property type="entry name" value="REGULATOR OF RPOS"/>
    <property type="match status" value="1"/>
</dbReference>
<dbReference type="PROSITE" id="PS51755">
    <property type="entry name" value="OMPR_PHOB"/>
    <property type="match status" value="1"/>
</dbReference>
<dbReference type="GO" id="GO:0032993">
    <property type="term" value="C:protein-DNA complex"/>
    <property type="evidence" value="ECO:0007669"/>
    <property type="project" value="TreeGrafter"/>
</dbReference>
<dbReference type="Pfam" id="PF00486">
    <property type="entry name" value="Trans_reg_C"/>
    <property type="match status" value="1"/>
</dbReference>